<evidence type="ECO:0000313" key="1">
    <source>
        <dbReference type="EMBL" id="AKH46570.1"/>
    </source>
</evidence>
<reference evidence="1" key="1">
    <citation type="journal article" date="2015" name="Front. Microbiol.">
        <title>Combining genomic sequencing methods to explore viral diversity and reveal potential virus-host interactions.</title>
        <authorList>
            <person name="Chow C.E."/>
            <person name="Winget D.M."/>
            <person name="White R.A.III."/>
            <person name="Hallam S.J."/>
            <person name="Suttle C.A."/>
        </authorList>
    </citation>
    <scope>NUCLEOTIDE SEQUENCE</scope>
    <source>
        <strain evidence="1">Anoxic2_1</strain>
    </source>
</reference>
<organism evidence="1">
    <name type="scientific">uncultured marine virus</name>
    <dbReference type="NCBI Taxonomy" id="186617"/>
    <lineage>
        <taxon>Viruses</taxon>
        <taxon>environmental samples</taxon>
    </lineage>
</organism>
<proteinExistence type="predicted"/>
<protein>
    <submittedName>
        <fullName evidence="1">Uncharacterized protein</fullName>
    </submittedName>
</protein>
<name>A0A0F7L3Q6_9VIRU</name>
<sequence length="76" mass="8744">MDKYRARWRARFHGRDKYRLYRPGQQSGFQTGSEPGDFILCLGATRYSVRLGLPVWSPPQRPKLCDYVVPNSLGGI</sequence>
<dbReference type="EMBL" id="KR029585">
    <property type="protein sequence ID" value="AKH46570.1"/>
    <property type="molecule type" value="Genomic_DNA"/>
</dbReference>
<accession>A0A0F7L3Q6</accession>
<reference evidence="1" key="2">
    <citation type="submission" date="2015-03" db="EMBL/GenBank/DDBJ databases">
        <authorList>
            <person name="Chow C.-E.T."/>
            <person name="Winget D.M."/>
            <person name="White R.A.III."/>
            <person name="Hallam S.J."/>
            <person name="Suttle C.A."/>
        </authorList>
    </citation>
    <scope>NUCLEOTIDE SEQUENCE</scope>
    <source>
        <strain evidence="1">Anoxic2_1</strain>
    </source>
</reference>